<dbReference type="PROSITE" id="PS51354">
    <property type="entry name" value="GLUTAREDOXIN_2"/>
    <property type="match status" value="1"/>
</dbReference>
<dbReference type="AlphaFoldDB" id="A0A4U8QC48"/>
<feature type="transmembrane region" description="Helical" evidence="1">
    <location>
        <begin position="272"/>
        <end position="296"/>
    </location>
</feature>
<feature type="transmembrane region" description="Helical" evidence="1">
    <location>
        <begin position="141"/>
        <end position="168"/>
    </location>
</feature>
<evidence type="ECO:0000256" key="1">
    <source>
        <dbReference type="SAM" id="Phobius"/>
    </source>
</evidence>
<dbReference type="STRING" id="180332.GCA_000797495_01998"/>
<feature type="transmembrane region" description="Helical" evidence="1">
    <location>
        <begin position="207"/>
        <end position="233"/>
    </location>
</feature>
<dbReference type="Proteomes" id="UP000306509">
    <property type="component" value="Unassembled WGS sequence"/>
</dbReference>
<feature type="transmembrane region" description="Helical" evidence="1">
    <location>
        <begin position="311"/>
        <end position="335"/>
    </location>
</feature>
<protein>
    <submittedName>
        <fullName evidence="2">Uncharacterized protein</fullName>
    </submittedName>
</protein>
<dbReference type="SUPFAM" id="SSF52833">
    <property type="entry name" value="Thioredoxin-like"/>
    <property type="match status" value="1"/>
</dbReference>
<reference evidence="2 3" key="1">
    <citation type="journal article" date="2019" name="Anaerobe">
        <title>Detection of Robinsoniella peoriensis in multiple bone samples of a trauma patient.</title>
        <authorList>
            <person name="Schrottner P."/>
            <person name="Hartwich K."/>
            <person name="Bunk B."/>
            <person name="Schober I."/>
            <person name="Helbig S."/>
            <person name="Rudolph W.W."/>
            <person name="Gunzer F."/>
        </authorList>
    </citation>
    <scope>NUCLEOTIDE SEQUENCE [LARGE SCALE GENOMIC DNA]</scope>
    <source>
        <strain evidence="2 3">DSM 106044</strain>
    </source>
</reference>
<dbReference type="InterPro" id="IPR036249">
    <property type="entry name" value="Thioredoxin-like_sf"/>
</dbReference>
<keyword evidence="3" id="KW-1185">Reference proteome</keyword>
<dbReference type="EMBL" id="QGQD01000019">
    <property type="protein sequence ID" value="TLD02269.1"/>
    <property type="molecule type" value="Genomic_DNA"/>
</dbReference>
<accession>A0A4U8QC48</accession>
<keyword evidence="1" id="KW-0812">Transmembrane</keyword>
<dbReference type="Gene3D" id="3.40.30.10">
    <property type="entry name" value="Glutaredoxin"/>
    <property type="match status" value="1"/>
</dbReference>
<feature type="transmembrane region" description="Helical" evidence="1">
    <location>
        <begin position="180"/>
        <end position="201"/>
    </location>
</feature>
<comment type="caution">
    <text evidence="2">The sequence shown here is derived from an EMBL/GenBank/DDBJ whole genome shotgun (WGS) entry which is preliminary data.</text>
</comment>
<evidence type="ECO:0000313" key="2">
    <source>
        <dbReference type="EMBL" id="TLD02269.1"/>
    </source>
</evidence>
<name>A0A4U8QC48_9FIRM</name>
<organism evidence="2 3">
    <name type="scientific">Robinsoniella peoriensis</name>
    <dbReference type="NCBI Taxonomy" id="180332"/>
    <lineage>
        <taxon>Bacteria</taxon>
        <taxon>Bacillati</taxon>
        <taxon>Bacillota</taxon>
        <taxon>Clostridia</taxon>
        <taxon>Lachnospirales</taxon>
        <taxon>Lachnospiraceae</taxon>
        <taxon>Robinsoniella</taxon>
    </lineage>
</organism>
<gene>
    <name evidence="2" type="ORF">DSM106044_00836</name>
</gene>
<keyword evidence="1" id="KW-1133">Transmembrane helix</keyword>
<sequence length="374" mass="42338">MESEAAEVNTLIAQLKRKNKNPEQNFVVYFSTYSCSDCEKVKAFLLDNGAGDKFELNEYNIAEANHVMLVQEFFRQYQVPKENQKVPALFYGDSYLTGVEDICDRFLEDLDGGKAQFEDFDRFVSVSADHKTDKGVTGKDFFTFALSGFLAGFNPCAVSMLLMLLSILLTTDTSVLKSGLLYLAGKYITYFAIGAGIYYAVSWIDQGAFAAARTAINIGITVLFLIAAVFYFIDYWNVRKKEYGKIRMQLPAKLRGWNHRLIKRVHAARPMVLLFVVFGLGIAISLGEFFCTGQIYMANILYLMKHAAGNMFWICLLFVIYVTFMCLPSFVFILIISRTKNVNWVSGFMLRHMGAVKLFNAALFLGFAVYFLLL</sequence>
<keyword evidence="1" id="KW-0472">Membrane</keyword>
<feature type="transmembrane region" description="Helical" evidence="1">
    <location>
        <begin position="355"/>
        <end position="373"/>
    </location>
</feature>
<evidence type="ECO:0000313" key="3">
    <source>
        <dbReference type="Proteomes" id="UP000306509"/>
    </source>
</evidence>
<proteinExistence type="predicted"/>